<reference evidence="1 2" key="1">
    <citation type="submission" date="2019-03" db="EMBL/GenBank/DDBJ databases">
        <title>Genomic Encyclopedia of Type Strains, Phase IV (KMG-IV): sequencing the most valuable type-strain genomes for metagenomic binning, comparative biology and taxonomic classification.</title>
        <authorList>
            <person name="Goeker M."/>
        </authorList>
    </citation>
    <scope>NUCLEOTIDE SEQUENCE [LARGE SCALE GENOMIC DNA]</scope>
    <source>
        <strain evidence="1 2">DSM 25287</strain>
    </source>
</reference>
<evidence type="ECO:0000313" key="1">
    <source>
        <dbReference type="EMBL" id="TCO76521.1"/>
    </source>
</evidence>
<gene>
    <name evidence="1" type="ORF">EV699_1292</name>
</gene>
<organism evidence="1 2">
    <name type="scientific">Plasticicumulans lactativorans</name>
    <dbReference type="NCBI Taxonomy" id="1133106"/>
    <lineage>
        <taxon>Bacteria</taxon>
        <taxon>Pseudomonadati</taxon>
        <taxon>Pseudomonadota</taxon>
        <taxon>Gammaproteobacteria</taxon>
        <taxon>Candidatus Competibacteraceae</taxon>
        <taxon>Plasticicumulans</taxon>
    </lineage>
</organism>
<sequence>MTDLTSLIALAAPATELAVKVLQQGADKLTAQVGADAAAAMLGAWSWLKGRLLPTPAAAAAVKDLEARPADPDNQADFRKQLRKALEADPALATELKQWLDRAGARGAVTTQTLTQTGIGNQGVQLSGHGNQVDIG</sequence>
<dbReference type="EMBL" id="SLWY01000029">
    <property type="protein sequence ID" value="TCO76521.1"/>
    <property type="molecule type" value="Genomic_DNA"/>
</dbReference>
<dbReference type="AlphaFoldDB" id="A0A4R2KQH3"/>
<accession>A0A4R2KQH3</accession>
<keyword evidence="2" id="KW-1185">Reference proteome</keyword>
<dbReference type="RefSeq" id="WP_132545565.1">
    <property type="nucleotide sequence ID" value="NZ_SLWY01000029.1"/>
</dbReference>
<protein>
    <submittedName>
        <fullName evidence="1">Uncharacterized protein</fullName>
    </submittedName>
</protein>
<comment type="caution">
    <text evidence="1">The sequence shown here is derived from an EMBL/GenBank/DDBJ whole genome shotgun (WGS) entry which is preliminary data.</text>
</comment>
<name>A0A4R2KQH3_9GAMM</name>
<dbReference type="OrthoDB" id="3480403at2"/>
<dbReference type="Proteomes" id="UP000295765">
    <property type="component" value="Unassembled WGS sequence"/>
</dbReference>
<proteinExistence type="predicted"/>
<evidence type="ECO:0000313" key="2">
    <source>
        <dbReference type="Proteomes" id="UP000295765"/>
    </source>
</evidence>